<name>A0AAW6TZJ0_9BACT</name>
<dbReference type="EMBL" id="JASCXX010000029">
    <property type="protein sequence ID" value="MDI6451146.1"/>
    <property type="molecule type" value="Genomic_DNA"/>
</dbReference>
<organism evidence="1 2">
    <name type="scientific">Anaerobaca lacustris</name>
    <dbReference type="NCBI Taxonomy" id="3044600"/>
    <lineage>
        <taxon>Bacteria</taxon>
        <taxon>Pseudomonadati</taxon>
        <taxon>Planctomycetota</taxon>
        <taxon>Phycisphaerae</taxon>
        <taxon>Sedimentisphaerales</taxon>
        <taxon>Anaerobacaceae</taxon>
        <taxon>Anaerobaca</taxon>
    </lineage>
</organism>
<protein>
    <submittedName>
        <fullName evidence="1">Uncharacterized protein</fullName>
    </submittedName>
</protein>
<reference evidence="1" key="1">
    <citation type="submission" date="2023-05" db="EMBL/GenBank/DDBJ databases">
        <title>Anaerotaeda fermentans gen. nov., sp. nov., a novel anaerobic planctomycete of the new family within the order Sedimentisphaerales isolated from Taman Peninsula, Russia.</title>
        <authorList>
            <person name="Khomyakova M.A."/>
            <person name="Merkel A.Y."/>
            <person name="Slobodkin A.I."/>
        </authorList>
    </citation>
    <scope>NUCLEOTIDE SEQUENCE</scope>
    <source>
        <strain evidence="1">M17dextr</strain>
    </source>
</reference>
<dbReference type="AlphaFoldDB" id="A0AAW6TZJ0"/>
<comment type="caution">
    <text evidence="1">The sequence shown here is derived from an EMBL/GenBank/DDBJ whole genome shotgun (WGS) entry which is preliminary data.</text>
</comment>
<dbReference type="InterPro" id="IPR015943">
    <property type="entry name" value="WD40/YVTN_repeat-like_dom_sf"/>
</dbReference>
<dbReference type="GO" id="GO:0005975">
    <property type="term" value="P:carbohydrate metabolic process"/>
    <property type="evidence" value="ECO:0007669"/>
    <property type="project" value="InterPro"/>
</dbReference>
<evidence type="ECO:0000313" key="2">
    <source>
        <dbReference type="Proteomes" id="UP001431776"/>
    </source>
</evidence>
<dbReference type="SUPFAM" id="SSF48208">
    <property type="entry name" value="Six-hairpin glycosidases"/>
    <property type="match status" value="1"/>
</dbReference>
<keyword evidence="2" id="KW-1185">Reference proteome</keyword>
<gene>
    <name evidence="1" type="ORF">QJ522_18940</name>
</gene>
<dbReference type="Gene3D" id="2.130.10.10">
    <property type="entry name" value="YVTN repeat-like/Quinoprotein amine dehydrogenase"/>
    <property type="match status" value="1"/>
</dbReference>
<sequence length="719" mass="82145">MKKSIAIQCIVLVAGGFLIAKEAGIVYHDQPFIQDYSEKVPLARELDGARMMKVRADRNGRILVLSDKGLLQVHEGWLKPDRLHRPLADMQIRDFDVHQGQFVYLTDEAALSNAWAGRFLVRHKRPDAAQLAMGAEFDFLVAAGERVTLVHGQNTTLELPIGDSINQLTFDPSRRHFLMLAGSTLWRVTSDGDKAAVFRHEKMNCLGLMDDALLIGTSDGCLRLDPVSFEQRSGIETKLPCTEIRSITPIGDKTWFGTPRGAFAVNADGAIDYYASKRWLVDDGVVDIAAGPGGSVLVLSQTGLSIIHFEPMTLAQKAEHFDRLTRQRHIRYGFNSAFVMSEPGEKSTGTLIDEDNDGLWTSMYLAGELFRYAATRSDEALRNCYESFEAMERLTEITPMAGFPARSFDRAGYQVADKSRWQPASDAHWVWKATTSSDEIVGHFFAYAIFAEIVPDRAWRDRAVTLIDAIMDHIVRNDWYLVDYDGKPTLWGRWHPEYVNQFPRQVGDRRLNSVEIIAFLQTAWHFTGKDLYREKAFELFEKHGYLDNIMIPIWEIGHVPGVDLATEWNHSDDELAFLSYWNLYRYAFNEELRERYRQAIEGHWQIERPERNPLWNFIYADTGAEQFDLVESIWTLKQFPLDLIGWDIRNSSRSDLAFLEPNFRQQSTAEVLPPDERPMSKHNGNAFRLDGGAGGRYEFSGDVYLLPYWMGRYLGIIRP</sequence>
<accession>A0AAW6TZJ0</accession>
<dbReference type="RefSeq" id="WP_349246555.1">
    <property type="nucleotide sequence ID" value="NZ_JASCXX010000029.1"/>
</dbReference>
<evidence type="ECO:0000313" key="1">
    <source>
        <dbReference type="EMBL" id="MDI6451146.1"/>
    </source>
</evidence>
<proteinExistence type="predicted"/>
<dbReference type="Proteomes" id="UP001431776">
    <property type="component" value="Unassembled WGS sequence"/>
</dbReference>
<dbReference type="InterPro" id="IPR008928">
    <property type="entry name" value="6-hairpin_glycosidase_sf"/>
</dbReference>